<dbReference type="SUPFAM" id="SSF52540">
    <property type="entry name" value="P-loop containing nucleoside triphosphate hydrolases"/>
    <property type="match status" value="1"/>
</dbReference>
<feature type="binding site" evidence="3">
    <location>
        <position position="262"/>
    </location>
    <ligand>
        <name>Zn(2+)</name>
        <dbReference type="ChEBI" id="CHEBI:29105"/>
    </ligand>
</feature>
<keyword evidence="3" id="KW-0479">Metal-binding</keyword>
<dbReference type="InterPro" id="IPR012340">
    <property type="entry name" value="NA-bd_OB-fold"/>
</dbReference>
<comment type="similarity">
    <text evidence="3">Belongs to the TRAFAC class YlqF/YawG GTPase family. RsgA subfamily.</text>
</comment>
<dbReference type="InterPro" id="IPR010914">
    <property type="entry name" value="RsgA_GTPase_dom"/>
</dbReference>
<evidence type="ECO:0000313" key="7">
    <source>
        <dbReference type="Proteomes" id="UP001162780"/>
    </source>
</evidence>
<organism evidence="6 7">
    <name type="scientific">Methylomonas rapida</name>
    <dbReference type="NCBI Taxonomy" id="2963939"/>
    <lineage>
        <taxon>Bacteria</taxon>
        <taxon>Pseudomonadati</taxon>
        <taxon>Pseudomonadota</taxon>
        <taxon>Gammaproteobacteria</taxon>
        <taxon>Methylococcales</taxon>
        <taxon>Methylococcaceae</taxon>
        <taxon>Methylomonas</taxon>
    </lineage>
</organism>
<feature type="domain" description="EngC GTPase" evidence="4">
    <location>
        <begin position="90"/>
        <end position="236"/>
    </location>
</feature>
<evidence type="ECO:0000256" key="3">
    <source>
        <dbReference type="HAMAP-Rule" id="MF_01820"/>
    </source>
</evidence>
<feature type="binding site" evidence="3">
    <location>
        <position position="269"/>
    </location>
    <ligand>
        <name>Zn(2+)</name>
        <dbReference type="ChEBI" id="CHEBI:29105"/>
    </ligand>
</feature>
<reference evidence="6" key="1">
    <citation type="submission" date="2022-11" db="EMBL/GenBank/DDBJ databases">
        <title>Methylomonas rapida sp. nov., Carotenoid-Producing Obligate Methanotrophs with High Growth Characteristics and Biotechnological Potential.</title>
        <authorList>
            <person name="Tikhonova E.N."/>
            <person name="Suleimanov R.Z."/>
            <person name="Miroshnikov K."/>
            <person name="Oshkin I.Y."/>
            <person name="Belova S.E."/>
            <person name="Danilova O.V."/>
            <person name="Ashikhmin A."/>
            <person name="Konopkin A."/>
            <person name="But S.Y."/>
            <person name="Khmelenina V.N."/>
            <person name="Kuznetsov N."/>
            <person name="Pimenov N.V."/>
            <person name="Dedysh S.N."/>
        </authorList>
    </citation>
    <scope>NUCLEOTIDE SEQUENCE</scope>
    <source>
        <strain evidence="6">MP1</strain>
    </source>
</reference>
<evidence type="ECO:0000313" key="6">
    <source>
        <dbReference type="EMBL" id="WAR43431.1"/>
    </source>
</evidence>
<feature type="binding site" evidence="3">
    <location>
        <begin position="180"/>
        <end position="188"/>
    </location>
    <ligand>
        <name>GTP</name>
        <dbReference type="ChEBI" id="CHEBI:37565"/>
    </ligand>
</feature>
<comment type="cofactor">
    <cofactor evidence="3">
        <name>Zn(2+)</name>
        <dbReference type="ChEBI" id="CHEBI:29105"/>
    </cofactor>
    <text evidence="3">Binds 1 zinc ion per subunit.</text>
</comment>
<evidence type="ECO:0000256" key="2">
    <source>
        <dbReference type="ARBA" id="ARBA00023134"/>
    </source>
</evidence>
<accession>A0ABY7GG22</accession>
<dbReference type="EMBL" id="CP113517">
    <property type="protein sequence ID" value="WAR43431.1"/>
    <property type="molecule type" value="Genomic_DNA"/>
</dbReference>
<proteinExistence type="inferred from homology"/>
<dbReference type="EC" id="3.6.1.-" evidence="3"/>
<keyword evidence="3" id="KW-0699">rRNA-binding</keyword>
<feature type="binding site" evidence="3">
    <location>
        <begin position="129"/>
        <end position="132"/>
    </location>
    <ligand>
        <name>GTP</name>
        <dbReference type="ChEBI" id="CHEBI:37565"/>
    </ligand>
</feature>
<dbReference type="Gene3D" id="2.40.50.140">
    <property type="entry name" value="Nucleic acid-binding proteins"/>
    <property type="match status" value="1"/>
</dbReference>
<dbReference type="PROSITE" id="PS51721">
    <property type="entry name" value="G_CP"/>
    <property type="match status" value="1"/>
</dbReference>
<dbReference type="PANTHER" id="PTHR32120">
    <property type="entry name" value="SMALL RIBOSOMAL SUBUNIT BIOGENESIS GTPASE RSGA"/>
    <property type="match status" value="1"/>
</dbReference>
<keyword evidence="7" id="KW-1185">Reference proteome</keyword>
<dbReference type="PANTHER" id="PTHR32120:SF11">
    <property type="entry name" value="SMALL RIBOSOMAL SUBUNIT BIOGENESIS GTPASE RSGA 1, MITOCHONDRIAL-RELATED"/>
    <property type="match status" value="1"/>
</dbReference>
<dbReference type="InterPro" id="IPR030378">
    <property type="entry name" value="G_CP_dom"/>
</dbReference>
<dbReference type="Gene3D" id="1.10.40.50">
    <property type="entry name" value="Probable gtpase engc, domain 3"/>
    <property type="match status" value="1"/>
</dbReference>
<keyword evidence="3" id="KW-0963">Cytoplasm</keyword>
<evidence type="ECO:0000259" key="5">
    <source>
        <dbReference type="PROSITE" id="PS51721"/>
    </source>
</evidence>
<dbReference type="InterPro" id="IPR027417">
    <property type="entry name" value="P-loop_NTPase"/>
</dbReference>
<keyword evidence="1 3" id="KW-0547">Nucleotide-binding</keyword>
<dbReference type="Proteomes" id="UP001162780">
    <property type="component" value="Chromosome"/>
</dbReference>
<feature type="binding site" evidence="3">
    <location>
        <position position="267"/>
    </location>
    <ligand>
        <name>Zn(2+)</name>
        <dbReference type="ChEBI" id="CHEBI:29105"/>
    </ligand>
</feature>
<keyword evidence="3" id="KW-0694">RNA-binding</keyword>
<keyword evidence="3" id="KW-0690">Ribosome biogenesis</keyword>
<evidence type="ECO:0000259" key="4">
    <source>
        <dbReference type="PROSITE" id="PS50936"/>
    </source>
</evidence>
<comment type="subunit">
    <text evidence="3">Monomer. Associates with 30S ribosomal subunit, binds 16S rRNA.</text>
</comment>
<comment type="function">
    <text evidence="3">One of several proteins that assist in the late maturation steps of the functional core of the 30S ribosomal subunit. Helps release RbfA from mature subunits. May play a role in the assembly of ribosomal proteins into the subunit. Circularly permuted GTPase that catalyzes slow GTP hydrolysis, GTPase activity is stimulated by the 30S ribosomal subunit.</text>
</comment>
<dbReference type="RefSeq" id="WP_255188399.1">
    <property type="nucleotide sequence ID" value="NZ_CP113517.1"/>
</dbReference>
<dbReference type="InterPro" id="IPR004881">
    <property type="entry name" value="Ribosome_biogen_GTPase_RsgA"/>
</dbReference>
<evidence type="ECO:0000256" key="1">
    <source>
        <dbReference type="ARBA" id="ARBA00022741"/>
    </source>
</evidence>
<gene>
    <name evidence="3 6" type="primary">rsgA</name>
    <name evidence="6" type="ORF">NM686_013705</name>
</gene>
<feature type="domain" description="CP-type G" evidence="5">
    <location>
        <begin position="81"/>
        <end position="238"/>
    </location>
</feature>
<protein>
    <recommendedName>
        <fullName evidence="3">Small ribosomal subunit biogenesis GTPase RsgA</fullName>
        <ecNumber evidence="3">3.6.1.-</ecNumber>
    </recommendedName>
</protein>
<keyword evidence="3" id="KW-0378">Hydrolase</keyword>
<comment type="subcellular location">
    <subcellularLocation>
        <location evidence="3">Cytoplasm</location>
    </subcellularLocation>
</comment>
<feature type="binding site" evidence="3">
    <location>
        <position position="275"/>
    </location>
    <ligand>
        <name>Zn(2+)</name>
        <dbReference type="ChEBI" id="CHEBI:29105"/>
    </ligand>
</feature>
<dbReference type="Gene3D" id="3.40.50.300">
    <property type="entry name" value="P-loop containing nucleotide triphosphate hydrolases"/>
    <property type="match status" value="1"/>
</dbReference>
<dbReference type="NCBIfam" id="TIGR00157">
    <property type="entry name" value="ribosome small subunit-dependent GTPase A"/>
    <property type="match status" value="1"/>
</dbReference>
<dbReference type="HAMAP" id="MF_01820">
    <property type="entry name" value="GTPase_RsgA"/>
    <property type="match status" value="1"/>
</dbReference>
<dbReference type="PROSITE" id="PS50936">
    <property type="entry name" value="ENGC_GTPASE"/>
    <property type="match status" value="1"/>
</dbReference>
<keyword evidence="3" id="KW-0862">Zinc</keyword>
<keyword evidence="2 3" id="KW-0342">GTP-binding</keyword>
<sequence length="307" mass="33467">MSALIEGLVVAHLGKGIAVEVGENLDTEAKATPGSIILCQTLRKLDTVVVGDRVLISLSSPEQGRIEQLLPRRSVLQRPSRGEQIRPVAANIDTIFVVFAAEPECDFLLLDQYLAICENCNIDAALVFNKIDLPHAESVERELQNYLALGYSLHRVSANLGIGMPELQNVLSTQTSLFAGQSGVGKSSLTNALLPDKTLKINSVSETTRHGRHTTTAATLYHLPGGGDLIDSPGVAIFGLAGLSEAQLAWGYREFHPYIGQCRFNDCRHVNDKDCAVREAAENGAIPISRYRRFLKLREKMPLANRA</sequence>
<dbReference type="Pfam" id="PF03193">
    <property type="entry name" value="RsgA_GTPase"/>
    <property type="match status" value="1"/>
</dbReference>
<name>A0ABY7GG22_9GAMM</name>
<dbReference type="CDD" id="cd01854">
    <property type="entry name" value="YjeQ_EngC"/>
    <property type="match status" value="1"/>
</dbReference>